<proteinExistence type="predicted"/>
<evidence type="ECO:0000313" key="3">
    <source>
        <dbReference type="Proteomes" id="UP001153712"/>
    </source>
</evidence>
<name>A0A9N9XN22_PHYSR</name>
<dbReference type="OrthoDB" id="5982138at2759"/>
<keyword evidence="3" id="KW-1185">Reference proteome</keyword>
<accession>A0A9N9XN22</accession>
<evidence type="ECO:0000256" key="1">
    <source>
        <dbReference type="SAM" id="MobiDB-lite"/>
    </source>
</evidence>
<feature type="region of interest" description="Disordered" evidence="1">
    <location>
        <begin position="43"/>
        <end position="62"/>
    </location>
</feature>
<reference evidence="2" key="1">
    <citation type="submission" date="2022-01" db="EMBL/GenBank/DDBJ databases">
        <authorList>
            <person name="King R."/>
        </authorList>
    </citation>
    <scope>NUCLEOTIDE SEQUENCE</scope>
</reference>
<protein>
    <submittedName>
        <fullName evidence="2">Uncharacterized protein</fullName>
    </submittedName>
</protein>
<organism evidence="2 3">
    <name type="scientific">Phyllotreta striolata</name>
    <name type="common">Striped flea beetle</name>
    <name type="synonym">Crioceris striolata</name>
    <dbReference type="NCBI Taxonomy" id="444603"/>
    <lineage>
        <taxon>Eukaryota</taxon>
        <taxon>Metazoa</taxon>
        <taxon>Ecdysozoa</taxon>
        <taxon>Arthropoda</taxon>
        <taxon>Hexapoda</taxon>
        <taxon>Insecta</taxon>
        <taxon>Pterygota</taxon>
        <taxon>Neoptera</taxon>
        <taxon>Endopterygota</taxon>
        <taxon>Coleoptera</taxon>
        <taxon>Polyphaga</taxon>
        <taxon>Cucujiformia</taxon>
        <taxon>Chrysomeloidea</taxon>
        <taxon>Chrysomelidae</taxon>
        <taxon>Galerucinae</taxon>
        <taxon>Alticini</taxon>
        <taxon>Phyllotreta</taxon>
    </lineage>
</organism>
<dbReference type="Proteomes" id="UP001153712">
    <property type="component" value="Chromosome 10"/>
</dbReference>
<sequence length="142" mass="16181">MSSDNKLKVDPGWNDPPLLNYDVSNPPPKSRILNKRVAFPLTGGISPSKPSDLPPNAPPLPVPDFTVEQAKQLLDKLFTSDKSKERFHKTCDNELPEEFQKSLRLMGECLMKNNKLGAEIHRQELVKFHKKLCESWINDVKF</sequence>
<evidence type="ECO:0000313" key="2">
    <source>
        <dbReference type="EMBL" id="CAG9855382.1"/>
    </source>
</evidence>
<dbReference type="AlphaFoldDB" id="A0A9N9XN22"/>
<gene>
    <name evidence="2" type="ORF">PHYEVI_LOCUS1833</name>
</gene>
<feature type="compositionally biased region" description="Pro residues" evidence="1">
    <location>
        <begin position="52"/>
        <end position="62"/>
    </location>
</feature>
<feature type="region of interest" description="Disordered" evidence="1">
    <location>
        <begin position="1"/>
        <end position="27"/>
    </location>
</feature>
<dbReference type="EMBL" id="OU900103">
    <property type="protein sequence ID" value="CAG9855382.1"/>
    <property type="molecule type" value="Genomic_DNA"/>
</dbReference>